<dbReference type="Proteomes" id="UP001050691">
    <property type="component" value="Unassembled WGS sequence"/>
</dbReference>
<evidence type="ECO:0008006" key="3">
    <source>
        <dbReference type="Google" id="ProtNLM"/>
    </source>
</evidence>
<dbReference type="Gene3D" id="3.40.50.300">
    <property type="entry name" value="P-loop containing nucleotide triphosphate hydrolases"/>
    <property type="match status" value="1"/>
</dbReference>
<dbReference type="SUPFAM" id="SSF52540">
    <property type="entry name" value="P-loop containing nucleoside triphosphate hydrolases"/>
    <property type="match status" value="1"/>
</dbReference>
<dbReference type="PANTHER" id="PTHR36978">
    <property type="entry name" value="P-LOOP CONTAINING NUCLEOTIDE TRIPHOSPHATE HYDROLASE"/>
    <property type="match status" value="1"/>
</dbReference>
<reference evidence="1" key="1">
    <citation type="submission" date="2021-10" db="EMBL/GenBank/DDBJ databases">
        <title>De novo Genome Assembly of Clathrus columnatus (Basidiomycota, Fungi) Using Illumina and Nanopore Sequence Data.</title>
        <authorList>
            <person name="Ogiso-Tanaka E."/>
            <person name="Itagaki H."/>
            <person name="Hosoya T."/>
            <person name="Hosaka K."/>
        </authorList>
    </citation>
    <scope>NUCLEOTIDE SEQUENCE</scope>
    <source>
        <strain evidence="1">MO-923</strain>
    </source>
</reference>
<dbReference type="EMBL" id="BPWL01000004">
    <property type="protein sequence ID" value="GJJ09184.1"/>
    <property type="molecule type" value="Genomic_DNA"/>
</dbReference>
<gene>
    <name evidence="1" type="ORF">Clacol_003406</name>
</gene>
<dbReference type="InterPro" id="IPR040632">
    <property type="entry name" value="Sulfotransfer_4"/>
</dbReference>
<dbReference type="PANTHER" id="PTHR36978:SF4">
    <property type="entry name" value="P-LOOP CONTAINING NUCLEOSIDE TRIPHOSPHATE HYDROLASE PROTEIN"/>
    <property type="match status" value="1"/>
</dbReference>
<evidence type="ECO:0000313" key="1">
    <source>
        <dbReference type="EMBL" id="GJJ09184.1"/>
    </source>
</evidence>
<name>A0AAV5A7G1_9AGAM</name>
<organism evidence="1 2">
    <name type="scientific">Clathrus columnatus</name>
    <dbReference type="NCBI Taxonomy" id="1419009"/>
    <lineage>
        <taxon>Eukaryota</taxon>
        <taxon>Fungi</taxon>
        <taxon>Dikarya</taxon>
        <taxon>Basidiomycota</taxon>
        <taxon>Agaricomycotina</taxon>
        <taxon>Agaricomycetes</taxon>
        <taxon>Phallomycetidae</taxon>
        <taxon>Phallales</taxon>
        <taxon>Clathraceae</taxon>
        <taxon>Clathrus</taxon>
    </lineage>
</organism>
<dbReference type="Pfam" id="PF17784">
    <property type="entry name" value="Sulfotransfer_4"/>
    <property type="match status" value="1"/>
</dbReference>
<accession>A0AAV5A7G1</accession>
<protein>
    <recommendedName>
        <fullName evidence="3">Sulfotransferase family protein</fullName>
    </recommendedName>
</protein>
<dbReference type="AlphaFoldDB" id="A0AAV5A7G1"/>
<sequence length="262" mass="29639">MTNTREHQAPLKIIGLGLGRTGTFSLGTALEMLGFGPCHHPILLGIESDFWGRVAKAAKGELSVIEPFTHSYELKDDVSPEVLDNLFHGYVSAIDNTAAVLAEPLYRAYPEAKFILTTRDTGKWTQSVKKTIISFYLECKERQSRIASATASEADILLYKKMEEIGITDWIYFYYEHYHQGRLETDPEGEFERHNKSIIQLIPPEKLLIFNVAEGWKPLVKFLGVPEPSQPFPHLNDPIDFQNRAKKWREKLTAGSSENGSV</sequence>
<keyword evidence="2" id="KW-1185">Reference proteome</keyword>
<comment type="caution">
    <text evidence="1">The sequence shown here is derived from an EMBL/GenBank/DDBJ whole genome shotgun (WGS) entry which is preliminary data.</text>
</comment>
<evidence type="ECO:0000313" key="2">
    <source>
        <dbReference type="Proteomes" id="UP001050691"/>
    </source>
</evidence>
<dbReference type="InterPro" id="IPR027417">
    <property type="entry name" value="P-loop_NTPase"/>
</dbReference>
<proteinExistence type="predicted"/>